<keyword evidence="2" id="KW-1185">Reference proteome</keyword>
<organism evidence="1 2">
    <name type="scientific">Sphaeramia orbicularis</name>
    <name type="common">orbiculate cardinalfish</name>
    <dbReference type="NCBI Taxonomy" id="375764"/>
    <lineage>
        <taxon>Eukaryota</taxon>
        <taxon>Metazoa</taxon>
        <taxon>Chordata</taxon>
        <taxon>Craniata</taxon>
        <taxon>Vertebrata</taxon>
        <taxon>Euteleostomi</taxon>
        <taxon>Actinopterygii</taxon>
        <taxon>Neopterygii</taxon>
        <taxon>Teleostei</taxon>
        <taxon>Neoteleostei</taxon>
        <taxon>Acanthomorphata</taxon>
        <taxon>Gobiaria</taxon>
        <taxon>Kurtiformes</taxon>
        <taxon>Apogonoidei</taxon>
        <taxon>Apogonidae</taxon>
        <taxon>Apogoninae</taxon>
        <taxon>Sphaeramia</taxon>
    </lineage>
</organism>
<reference evidence="1" key="3">
    <citation type="submission" date="2025-09" db="UniProtKB">
        <authorList>
            <consortium name="Ensembl"/>
        </authorList>
    </citation>
    <scope>IDENTIFICATION</scope>
</reference>
<dbReference type="Pfam" id="PF02389">
    <property type="entry name" value="Cornifin"/>
    <property type="match status" value="1"/>
</dbReference>
<proteinExistence type="predicted"/>
<accession>A0A673CEQ9</accession>
<sequence>TLSPSFFISCHSPPRPVFHIPLPESCTGSVPESCTGSVPESCTGSVPESCTGSVPESCTGSVPESCTGSVPESCPLFPNFSVHTLRAEGEAHFKIKQTCCG</sequence>
<dbReference type="Proteomes" id="UP000472271">
    <property type="component" value="Chromosome 1"/>
</dbReference>
<reference evidence="1" key="1">
    <citation type="submission" date="2019-06" db="EMBL/GenBank/DDBJ databases">
        <authorList>
            <consortium name="Wellcome Sanger Institute Data Sharing"/>
        </authorList>
    </citation>
    <scope>NUCLEOTIDE SEQUENCE [LARGE SCALE GENOMIC DNA]</scope>
</reference>
<evidence type="ECO:0000313" key="1">
    <source>
        <dbReference type="Ensembl" id="ENSSORP00005051207.1"/>
    </source>
</evidence>
<reference evidence="1" key="2">
    <citation type="submission" date="2025-08" db="UniProtKB">
        <authorList>
            <consortium name="Ensembl"/>
        </authorList>
    </citation>
    <scope>IDENTIFICATION</scope>
</reference>
<dbReference type="AlphaFoldDB" id="A0A673CEQ9"/>
<name>A0A673CEQ9_9TELE</name>
<dbReference type="Ensembl" id="ENSSORT00005052431.1">
    <property type="protein sequence ID" value="ENSSORP00005051207.1"/>
    <property type="gene ID" value="ENSSORG00005023140.1"/>
</dbReference>
<protein>
    <submittedName>
        <fullName evidence="1">Uncharacterized protein</fullName>
    </submittedName>
</protein>
<evidence type="ECO:0000313" key="2">
    <source>
        <dbReference type="Proteomes" id="UP000472271"/>
    </source>
</evidence>
<dbReference type="InParanoid" id="A0A673CEQ9"/>